<dbReference type="GO" id="GO:0009229">
    <property type="term" value="P:thiamine diphosphate biosynthetic process"/>
    <property type="evidence" value="ECO:0007669"/>
    <property type="project" value="InterPro"/>
</dbReference>
<keyword evidence="4" id="KW-0067">ATP-binding</keyword>
<dbReference type="GO" id="GO:0004788">
    <property type="term" value="F:thiamine diphosphokinase activity"/>
    <property type="evidence" value="ECO:0007669"/>
    <property type="project" value="InterPro"/>
</dbReference>
<dbReference type="Pfam" id="PF04263">
    <property type="entry name" value="TPK_catalytic"/>
    <property type="match status" value="1"/>
</dbReference>
<dbReference type="InterPro" id="IPR036371">
    <property type="entry name" value="TPK_B1-bd_sf"/>
</dbReference>
<accession>A0A8J9X2X7</accession>
<dbReference type="CDD" id="cd07995">
    <property type="entry name" value="TPK"/>
    <property type="match status" value="1"/>
</dbReference>
<keyword evidence="2" id="KW-0547">Nucleotide-binding</keyword>
<feature type="non-terminal residue" evidence="6">
    <location>
        <position position="1"/>
    </location>
</feature>
<evidence type="ECO:0000256" key="3">
    <source>
        <dbReference type="ARBA" id="ARBA00022777"/>
    </source>
</evidence>
<dbReference type="SMART" id="SM00983">
    <property type="entry name" value="TPK_B1_binding"/>
    <property type="match status" value="1"/>
</dbReference>
<dbReference type="GO" id="GO:0016301">
    <property type="term" value="F:kinase activity"/>
    <property type="evidence" value="ECO:0007669"/>
    <property type="project" value="UniProtKB-KW"/>
</dbReference>
<protein>
    <recommendedName>
        <fullName evidence="5">Thiamin pyrophosphokinase thiamin-binding domain-containing protein</fullName>
    </recommendedName>
</protein>
<evidence type="ECO:0000256" key="2">
    <source>
        <dbReference type="ARBA" id="ARBA00022741"/>
    </source>
</evidence>
<dbReference type="Gene3D" id="2.60.120.320">
    <property type="entry name" value="Thiamin pyrophosphokinase, thiamin-binding domain"/>
    <property type="match status" value="1"/>
</dbReference>
<reference evidence="6" key="1">
    <citation type="submission" date="2022-02" db="EMBL/GenBank/DDBJ databases">
        <authorList>
            <person name="Giguere J D."/>
        </authorList>
    </citation>
    <scope>NUCLEOTIDE SEQUENCE</scope>
    <source>
        <strain evidence="6">CCAP 1055/1</strain>
    </source>
</reference>
<dbReference type="Pfam" id="PF04265">
    <property type="entry name" value="TPK_B1_binding"/>
    <property type="match status" value="1"/>
</dbReference>
<dbReference type="SUPFAM" id="SSF63862">
    <property type="entry name" value="Thiamin pyrophosphokinase, substrate-binding domain"/>
    <property type="match status" value="1"/>
</dbReference>
<keyword evidence="1" id="KW-0808">Transferase</keyword>
<dbReference type="GO" id="GO:0006772">
    <property type="term" value="P:thiamine metabolic process"/>
    <property type="evidence" value="ECO:0007669"/>
    <property type="project" value="InterPro"/>
</dbReference>
<feature type="non-terminal residue" evidence="6">
    <location>
        <position position="226"/>
    </location>
</feature>
<proteinExistence type="predicted"/>
<organism evidence="6">
    <name type="scientific">Phaeodactylum tricornutum</name>
    <name type="common">Diatom</name>
    <dbReference type="NCBI Taxonomy" id="2850"/>
    <lineage>
        <taxon>Eukaryota</taxon>
        <taxon>Sar</taxon>
        <taxon>Stramenopiles</taxon>
        <taxon>Ochrophyta</taxon>
        <taxon>Bacillariophyta</taxon>
        <taxon>Bacillariophyceae</taxon>
        <taxon>Bacillariophycidae</taxon>
        <taxon>Naviculales</taxon>
        <taxon>Phaeodactylaceae</taxon>
        <taxon>Phaeodactylum</taxon>
    </lineage>
</organism>
<dbReference type="GO" id="GO:0005524">
    <property type="term" value="F:ATP binding"/>
    <property type="evidence" value="ECO:0007669"/>
    <property type="project" value="UniProtKB-KW"/>
</dbReference>
<gene>
    <name evidence="6" type="ORF">PTTT1_LOCUS12701</name>
</gene>
<dbReference type="Gene3D" id="3.40.50.10240">
    <property type="entry name" value="Thiamin pyrophosphokinase, catalytic domain"/>
    <property type="match status" value="1"/>
</dbReference>
<dbReference type="InterPro" id="IPR036759">
    <property type="entry name" value="TPK_catalytic_sf"/>
</dbReference>
<dbReference type="InterPro" id="IPR006282">
    <property type="entry name" value="Thi_PPkinase"/>
</dbReference>
<dbReference type="SUPFAM" id="SSF63999">
    <property type="entry name" value="Thiamin pyrophosphokinase, catalytic domain"/>
    <property type="match status" value="1"/>
</dbReference>
<evidence type="ECO:0000313" key="6">
    <source>
        <dbReference type="EMBL" id="CAG9280256.1"/>
    </source>
</evidence>
<dbReference type="GO" id="GO:0030975">
    <property type="term" value="F:thiamine binding"/>
    <property type="evidence" value="ECO:0007669"/>
    <property type="project" value="InterPro"/>
</dbReference>
<dbReference type="PANTHER" id="PTHR13622:SF8">
    <property type="entry name" value="THIAMIN PYROPHOSPHOKINASE 1"/>
    <property type="match status" value="1"/>
</dbReference>
<name>A0A8J9X2X7_PHATR</name>
<dbReference type="EMBL" id="OU594954">
    <property type="protein sequence ID" value="CAG9280256.1"/>
    <property type="molecule type" value="Genomic_DNA"/>
</dbReference>
<evidence type="ECO:0000256" key="4">
    <source>
        <dbReference type="ARBA" id="ARBA00022840"/>
    </source>
</evidence>
<feature type="domain" description="Thiamin pyrophosphokinase thiamin-binding" evidence="5">
    <location>
        <begin position="164"/>
        <end position="220"/>
    </location>
</feature>
<dbReference type="AlphaFoldDB" id="A0A8J9X2X7"/>
<dbReference type="PANTHER" id="PTHR13622">
    <property type="entry name" value="THIAMIN PYROPHOSPHOKINASE"/>
    <property type="match status" value="1"/>
</dbReference>
<keyword evidence="3" id="KW-0418">Kinase</keyword>
<evidence type="ECO:0000259" key="5">
    <source>
        <dbReference type="SMART" id="SM00983"/>
    </source>
</evidence>
<dbReference type="Proteomes" id="UP000836788">
    <property type="component" value="Chromosome 13"/>
</dbReference>
<evidence type="ECO:0000256" key="1">
    <source>
        <dbReference type="ARBA" id="ARBA00022679"/>
    </source>
</evidence>
<dbReference type="NCBIfam" id="TIGR01378">
    <property type="entry name" value="thi_PPkinase"/>
    <property type="match status" value="1"/>
</dbReference>
<sequence length="226" mass="25186">ALVILNSPIRQPPSPLFDALWKNAAYRVCADGGANRLHKATRGKDYVPSLIRGDLDSLDDHVRDHYRQLGCVIERESDQNSNDLDKALTAVEREGYKSCCVYGAFGGRFDQEMGCFQALYKWDSRFDELWLYDDQTCAILLPADQNHEIYLVHSKEITDPTVPGEGPTCGLIPLSVPCDSVSTTGLQWNLENQHTAFGGLVSTSNRVVEDKVTVRNSHPLIFTAEV</sequence>
<dbReference type="InterPro" id="IPR007371">
    <property type="entry name" value="TPK_catalytic"/>
</dbReference>
<dbReference type="InterPro" id="IPR007373">
    <property type="entry name" value="Thiamin_PyroPKinase_B1-bd"/>
</dbReference>
<dbReference type="FunFam" id="2.60.120.320:FF:000001">
    <property type="entry name" value="Thiamine pyrophosphokinase"/>
    <property type="match status" value="1"/>
</dbReference>